<feature type="non-terminal residue" evidence="2">
    <location>
        <position position="1"/>
    </location>
</feature>
<organism evidence="2">
    <name type="scientific">Trepomonas sp. PC1</name>
    <dbReference type="NCBI Taxonomy" id="1076344"/>
    <lineage>
        <taxon>Eukaryota</taxon>
        <taxon>Metamonada</taxon>
        <taxon>Diplomonadida</taxon>
        <taxon>Hexamitidae</taxon>
        <taxon>Hexamitinae</taxon>
        <taxon>Trepomonas</taxon>
    </lineage>
</organism>
<keyword evidence="1" id="KW-0472">Membrane</keyword>
<gene>
    <name evidence="2" type="ORF">TPC1_31796</name>
</gene>
<feature type="transmembrane region" description="Helical" evidence="1">
    <location>
        <begin position="105"/>
        <end position="126"/>
    </location>
</feature>
<name>A0A146JZ79_9EUKA</name>
<feature type="transmembrane region" description="Helical" evidence="1">
    <location>
        <begin position="241"/>
        <end position="263"/>
    </location>
</feature>
<sequence length="312" mass="36837">NFQFKRKQLKLIQSQIRMINKMTGNKLKNVYNVSQNRTLTKSNLSSLQNSAQLSEAIKDLEIQSSEDAEGKLIINKNLKYSKKLTRSQFSAKVKDLQQNIFKKAFVLKFTIYSLILIAFVVLLLQFGKCLHQFSMQQEEELQYYNYFSTILKIQQLRQTTDSTTKIKYKSEINKKMQEMTVHNTSSNYYQQFYYQSNYFQNPIQDNVVNIAHQMVNTKLKSLASYYFDEINENFKDISSNIGFFSTFNINNIQTILLSGFMYYKRLIFKINFNLLEVANYDTLFFPLMLIMMTTAFYQLYIEQIIEGTTALF</sequence>
<evidence type="ECO:0008006" key="3">
    <source>
        <dbReference type="Google" id="ProtNLM"/>
    </source>
</evidence>
<accession>A0A146JZ79</accession>
<evidence type="ECO:0000256" key="1">
    <source>
        <dbReference type="SAM" id="Phobius"/>
    </source>
</evidence>
<feature type="non-terminal residue" evidence="2">
    <location>
        <position position="312"/>
    </location>
</feature>
<evidence type="ECO:0000313" key="2">
    <source>
        <dbReference type="EMBL" id="JAP88709.1"/>
    </source>
</evidence>
<protein>
    <recommendedName>
        <fullName evidence="3">Transmembrane protein</fullName>
    </recommendedName>
</protein>
<dbReference type="EMBL" id="GDID01007897">
    <property type="protein sequence ID" value="JAP88709.1"/>
    <property type="molecule type" value="Transcribed_RNA"/>
</dbReference>
<keyword evidence="1" id="KW-1133">Transmembrane helix</keyword>
<dbReference type="AlphaFoldDB" id="A0A146JZ79"/>
<reference evidence="2" key="1">
    <citation type="submission" date="2015-07" db="EMBL/GenBank/DDBJ databases">
        <title>Adaptation to a free-living lifestyle via gene acquisitions in the diplomonad Trepomonas sp. PC1.</title>
        <authorList>
            <person name="Xu F."/>
            <person name="Jerlstrom-Hultqvist J."/>
            <person name="Kolisko M."/>
            <person name="Simpson A.G.B."/>
            <person name="Roger A.J."/>
            <person name="Svard S.G."/>
            <person name="Andersson J.O."/>
        </authorList>
    </citation>
    <scope>NUCLEOTIDE SEQUENCE</scope>
    <source>
        <strain evidence="2">PC1</strain>
    </source>
</reference>
<feature type="transmembrane region" description="Helical" evidence="1">
    <location>
        <begin position="283"/>
        <end position="301"/>
    </location>
</feature>
<proteinExistence type="predicted"/>
<keyword evidence="1" id="KW-0812">Transmembrane</keyword>